<dbReference type="RefSeq" id="WP_353892068.1">
    <property type="nucleotide sequence ID" value="NZ_CP159485.1"/>
</dbReference>
<evidence type="ECO:0000313" key="2">
    <source>
        <dbReference type="EMBL" id="XCI27490.1"/>
    </source>
</evidence>
<feature type="coiled-coil region" evidence="1">
    <location>
        <begin position="36"/>
        <end position="74"/>
    </location>
</feature>
<dbReference type="EMBL" id="CP159485">
    <property type="protein sequence ID" value="XCI27490.1"/>
    <property type="molecule type" value="Genomic_DNA"/>
</dbReference>
<sequence>MSEHYILLFALVLIILPLLYAYVRKRQTDNEFHLNLNDNQQEVDELKRVFESLALQLEQRKEEALSEVNKKKVDALDDLESAFSQHLRSLKSTSKAPKGSKIGKIESKHSEVIELLDNGKTTNEVAEILGRGVGEINIIASLLEKERNDINE</sequence>
<keyword evidence="1" id="KW-0175">Coiled coil</keyword>
<protein>
    <recommendedName>
        <fullName evidence="3">DUF2802 domain-containing protein</fullName>
    </recommendedName>
</protein>
<dbReference type="AlphaFoldDB" id="A0AAU8HQN1"/>
<evidence type="ECO:0008006" key="3">
    <source>
        <dbReference type="Google" id="ProtNLM"/>
    </source>
</evidence>
<organism evidence="2">
    <name type="scientific">Proteinivorax hydrogeniformans</name>
    <dbReference type="NCBI Taxonomy" id="1826727"/>
    <lineage>
        <taxon>Bacteria</taxon>
        <taxon>Bacillati</taxon>
        <taxon>Bacillota</taxon>
        <taxon>Clostridia</taxon>
        <taxon>Eubacteriales</taxon>
        <taxon>Proteinivoracaceae</taxon>
        <taxon>Proteinivorax</taxon>
    </lineage>
</organism>
<gene>
    <name evidence="2" type="ORF">PRVXH_001392</name>
</gene>
<reference evidence="2" key="1">
    <citation type="journal article" date="2018" name="Antonie Van Leeuwenhoek">
        <title>Proteinivorax hydrogeniformans sp. nov., an anaerobic, haloalkaliphilic bacterium fermenting proteinaceous compounds with high hydrogen production.</title>
        <authorList>
            <person name="Boltyanskaya Y."/>
            <person name="Detkova E."/>
            <person name="Pimenov N."/>
            <person name="Kevbrin V."/>
        </authorList>
    </citation>
    <scope>NUCLEOTIDE SEQUENCE</scope>
    <source>
        <strain evidence="2">Z-710</strain>
    </source>
</reference>
<dbReference type="Pfam" id="PF19610">
    <property type="entry name" value="DUF6115"/>
    <property type="match status" value="1"/>
</dbReference>
<accession>A0AAU8HQN1</accession>
<proteinExistence type="predicted"/>
<reference evidence="2" key="2">
    <citation type="submission" date="2024-06" db="EMBL/GenBank/DDBJ databases">
        <authorList>
            <person name="Petrova K.O."/>
            <person name="Toshchakov S.V."/>
            <person name="Boltjanskaja Y.V."/>
            <person name="Kevbrin V.V."/>
        </authorList>
    </citation>
    <scope>NUCLEOTIDE SEQUENCE</scope>
    <source>
        <strain evidence="2">Z-710</strain>
    </source>
</reference>
<evidence type="ECO:0000256" key="1">
    <source>
        <dbReference type="SAM" id="Coils"/>
    </source>
</evidence>
<dbReference type="InterPro" id="IPR046118">
    <property type="entry name" value="DUF6115"/>
</dbReference>
<name>A0AAU8HQN1_9FIRM</name>